<feature type="chain" id="PRO_5045138041" evidence="1">
    <location>
        <begin position="23"/>
        <end position="1343"/>
    </location>
</feature>
<evidence type="ECO:0000313" key="3">
    <source>
        <dbReference type="EMBL" id="MEL5996175.1"/>
    </source>
</evidence>
<evidence type="ECO:0000259" key="2">
    <source>
        <dbReference type="PROSITE" id="PS50093"/>
    </source>
</evidence>
<dbReference type="PANTHER" id="PTHR35580:SF1">
    <property type="entry name" value="PHYTASE-LIKE DOMAIN-CONTAINING PROTEIN"/>
    <property type="match status" value="1"/>
</dbReference>
<keyword evidence="1" id="KW-0732">Signal</keyword>
<feature type="signal peptide" evidence="1">
    <location>
        <begin position="1"/>
        <end position="22"/>
    </location>
</feature>
<evidence type="ECO:0000313" key="4">
    <source>
        <dbReference type="Proteomes" id="UP001479606"/>
    </source>
</evidence>
<dbReference type="EMBL" id="JBCEVZ010000060">
    <property type="protein sequence ID" value="MEL5996175.1"/>
    <property type="molecule type" value="Genomic_DNA"/>
</dbReference>
<comment type="caution">
    <text evidence="3">The sequence shown here is derived from an EMBL/GenBank/DDBJ whole genome shotgun (WGS) entry which is preliminary data.</text>
</comment>
<dbReference type="RefSeq" id="WP_342300448.1">
    <property type="nucleotide sequence ID" value="NZ_JBCEVZ010000060.1"/>
</dbReference>
<dbReference type="InterPro" id="IPR000601">
    <property type="entry name" value="PKD_dom"/>
</dbReference>
<accession>A0ABU9M044</accession>
<proteinExistence type="predicted"/>
<dbReference type="Gene3D" id="2.60.40.10">
    <property type="entry name" value="Immunoglobulins"/>
    <property type="match status" value="1"/>
</dbReference>
<keyword evidence="4" id="KW-1185">Reference proteome</keyword>
<reference evidence="3 4" key="1">
    <citation type="journal article" date="2018" name="Arch. Microbiol.">
        <title>Hymenobacter segetis sp. nov., isolated from soil.</title>
        <authorList>
            <person name="Ten L.N."/>
            <person name="Lim S.J."/>
            <person name="Kim B.O."/>
            <person name="Kang I.K."/>
            <person name="Jung H.Y."/>
        </authorList>
    </citation>
    <scope>NUCLEOTIDE SEQUENCE [LARGE SCALE GENOMIC DNA]</scope>
    <source>
        <strain evidence="3 4">S7-3-11</strain>
    </source>
</reference>
<dbReference type="Pfam" id="PF18911">
    <property type="entry name" value="PKD_4"/>
    <property type="match status" value="1"/>
</dbReference>
<dbReference type="InterPro" id="IPR013783">
    <property type="entry name" value="Ig-like_fold"/>
</dbReference>
<dbReference type="InterPro" id="IPR052918">
    <property type="entry name" value="Motility_Chemotaxis_Reg"/>
</dbReference>
<gene>
    <name evidence="3" type="ORF">AAFH49_18305</name>
</gene>
<organism evidence="3 4">
    <name type="scientific">Hymenobacter segetis</name>
    <dbReference type="NCBI Taxonomy" id="2025509"/>
    <lineage>
        <taxon>Bacteria</taxon>
        <taxon>Pseudomonadati</taxon>
        <taxon>Bacteroidota</taxon>
        <taxon>Cytophagia</taxon>
        <taxon>Cytophagales</taxon>
        <taxon>Hymenobacteraceae</taxon>
        <taxon>Hymenobacter</taxon>
    </lineage>
</organism>
<dbReference type="Proteomes" id="UP001479606">
    <property type="component" value="Unassembled WGS sequence"/>
</dbReference>
<dbReference type="PROSITE" id="PS50093">
    <property type="entry name" value="PKD"/>
    <property type="match status" value="1"/>
</dbReference>
<dbReference type="PANTHER" id="PTHR35580">
    <property type="entry name" value="CELL SURFACE GLYCOPROTEIN (S-LAYER PROTEIN)-LIKE PROTEIN"/>
    <property type="match status" value="1"/>
</dbReference>
<dbReference type="SUPFAM" id="SSF49299">
    <property type="entry name" value="PKD domain"/>
    <property type="match status" value="1"/>
</dbReference>
<dbReference type="InterPro" id="IPR035986">
    <property type="entry name" value="PKD_dom_sf"/>
</dbReference>
<protein>
    <submittedName>
        <fullName evidence="3">Gliding motility-associated C-terminal domain-containing protein</fullName>
    </submittedName>
</protein>
<dbReference type="Pfam" id="PF13585">
    <property type="entry name" value="CHU_C"/>
    <property type="match status" value="1"/>
</dbReference>
<sequence length="1343" mass="138750">MKLLLPLAATLLLGNLTASAQAQPANPPVAATPSLEFIENKGQWDGHARYVAALPSGRLFAEADGLTFALLDASALSHHGATAHHEPANGQPTTPADSVFRGHAVTLRFVGAASTASITPAEATADRRNYFLGTDPKHWAQDVRGYHRLRYAGMWPGVDAQVYESADQQLEYDFELAAGADPTTIVLRHDGAEKAQLDANGNLLLQTSVGRIMERAPQAWQADAAGQHRPVACRYRLAADGTVRFALGTYDRQLPLTIDPVVVFSTYTGSFADNWGFTSTYDAQGNLYSGGIVFGVGYPASPGAFRTTFAGITDIAIIKYNTAVSGTAARVWATYLGGSNADFPTSMVVNSQGELLMLGATSSTDFPTTTGAIQRTFAGGTYTDPYGGGGNTSLPNGTDLVITRFNATGAALVGSTYLGGSGNDGVLSFAWSPSAGQLVNNYGDSFRGDIVVDAADNVYVASHTASTGFPVARGLAGGYHGGATDGLVLKLNPTLTALVWGSFLGGSGADAAYSLQVEPVSGDVYVAGGTTSTNFPTTAGSYRPTTPGFVDGFAARISTNGLSLSRATYVGTADYDQVHFLQLGSDGGVYLLGQTLGAYPRTPGAFGTTNGTLFVQKLAADLGSSLISTAFGSTDSRNLNHISLSPTAFLVDQCDRVYVCGWGGGANQTIGYSYLVNNGSTFGLPVTAGAIQPTTDGSDFYLAQFTAGLTGLAYGTYYGRTGSTGDHVDGGTARFDPRGVVYQAVCSCTGSGFPIPGGVNTFSPTNNSGNCNNAAFVLNFQPNIANAGTDQTVCATASPLALVGTPAGGVWAGPGVTGSVATGFVFTPSTALLGLQTLTYTVASTGICTTVGSRRITVGIPPTVTFAPVGTGVFCRAVSDPVLARVPLVGTPAGGTFSGPGVANGFFDPMVAGAGTHTLTYTYFNGCTVALTQQVRVAFVSAGGPQRLCTPGPAPALVGTPAGGTWTGPGVTGSAATGFVFTPTAGLAGANTLTYTVATTAPGSAATCTASSSAVYTVVPTPVISLTPVPALCTATLTRQRLTATPAGGYWTGPGVGFDAAGYFFQLPQGLVGTYQYTYTVGDSPCAASAVLSVVVAGLPVVTVAADTVLCPGSTTPFRLRGTPAGGVWSGPGVSGSAATGYQFAPAGLSSFATLTYSVANVGCTGTATRRVSIAPVPDVVPSWAPEICVETRLAPLTVRFRLASTSSVTYTGVIWEFGDGTQSTEINPLHTYATPNSYQPRLRTRYNQGRCETLTTLPVVEVKERKIPNIITPNGDNQNQTFQLGPDCPPHLQVFSRWGQPVFETAAYHDDWNAEGQPDGIYYYLARYPDGHQLKGWVEVRR</sequence>
<dbReference type="InterPro" id="IPR057708">
    <property type="entry name" value="DUF7948"/>
</dbReference>
<evidence type="ECO:0000256" key="1">
    <source>
        <dbReference type="SAM" id="SignalP"/>
    </source>
</evidence>
<name>A0ABU9M044_9BACT</name>
<dbReference type="Pfam" id="PF25778">
    <property type="entry name" value="DUF7948"/>
    <property type="match status" value="1"/>
</dbReference>
<feature type="domain" description="PKD" evidence="2">
    <location>
        <begin position="1216"/>
        <end position="1268"/>
    </location>
</feature>